<reference evidence="1" key="1">
    <citation type="submission" date="2022-11" db="EMBL/GenBank/DDBJ databases">
        <authorList>
            <person name="Kikuchi T."/>
        </authorList>
    </citation>
    <scope>NUCLEOTIDE SEQUENCE</scope>
    <source>
        <strain evidence="1">PS1010</strain>
    </source>
</reference>
<gene>
    <name evidence="1" type="ORF">CAMP_LOCUS8729</name>
</gene>
<dbReference type="Proteomes" id="UP001152747">
    <property type="component" value="Unassembled WGS sequence"/>
</dbReference>
<dbReference type="AlphaFoldDB" id="A0A9P1N051"/>
<accession>A0A9P1N051</accession>
<evidence type="ECO:0000313" key="1">
    <source>
        <dbReference type="EMBL" id="CAI5446092.1"/>
    </source>
</evidence>
<proteinExistence type="predicted"/>
<evidence type="ECO:0000313" key="2">
    <source>
        <dbReference type="Proteomes" id="UP001152747"/>
    </source>
</evidence>
<keyword evidence="2" id="KW-1185">Reference proteome</keyword>
<comment type="caution">
    <text evidence="1">The sequence shown here is derived from an EMBL/GenBank/DDBJ whole genome shotgun (WGS) entry which is preliminary data.</text>
</comment>
<dbReference type="EMBL" id="CANHGI010000003">
    <property type="protein sequence ID" value="CAI5446092.1"/>
    <property type="molecule type" value="Genomic_DNA"/>
</dbReference>
<name>A0A9P1N051_9PELO</name>
<organism evidence="1 2">
    <name type="scientific">Caenorhabditis angaria</name>
    <dbReference type="NCBI Taxonomy" id="860376"/>
    <lineage>
        <taxon>Eukaryota</taxon>
        <taxon>Metazoa</taxon>
        <taxon>Ecdysozoa</taxon>
        <taxon>Nematoda</taxon>
        <taxon>Chromadorea</taxon>
        <taxon>Rhabditida</taxon>
        <taxon>Rhabditina</taxon>
        <taxon>Rhabditomorpha</taxon>
        <taxon>Rhabditoidea</taxon>
        <taxon>Rhabditidae</taxon>
        <taxon>Peloderinae</taxon>
        <taxon>Caenorhabditis</taxon>
    </lineage>
</organism>
<sequence length="376" mass="44642">MFFPWFLFISLCSSESIVDPEKLLKRYQDALIGKQDLEYVLDDLYKIKRCYTYKFGDRDPTEDRDQFIDFLISIQDCIVLTDDKYLAIRNFTHITGHRYGFNIDLFDDEKFLKASFYYEARTYEPFNKIEFQSRIYYENAVRCIEGEIVNPLIDEKKTGEKLAKKLMKSYTVAAYYVDSEKFLRITNKPYNIHVCEEYQNVPIPRAKYFETQVSVYRHIENFGKNINVTYFNAREGFLNFTVETGANNEHNVQFTANRINDKILLTSEKVSSCFRSDVLYEIETFIEKSIKELMEKYTKAINEKDKETFEKIRGIKYKEGYYNVGIKPFIPENIKINYTTGKIEFDCFKKGFMVVYVVGLKSDEYVIETETWSMII</sequence>
<protein>
    <submittedName>
        <fullName evidence="1">Uncharacterized protein</fullName>
    </submittedName>
</protein>